<comment type="caution">
    <text evidence="1">The sequence shown here is derived from an EMBL/GenBank/DDBJ whole genome shotgun (WGS) entry which is preliminary data.</text>
</comment>
<organism evidence="1 2">
    <name type="scientific">Sulfobacillus benefaciens</name>
    <dbReference type="NCBI Taxonomy" id="453960"/>
    <lineage>
        <taxon>Bacteria</taxon>
        <taxon>Bacillati</taxon>
        <taxon>Bacillota</taxon>
        <taxon>Clostridia</taxon>
        <taxon>Eubacteriales</taxon>
        <taxon>Clostridiales Family XVII. Incertae Sedis</taxon>
        <taxon>Sulfobacillus</taxon>
    </lineage>
</organism>
<gene>
    <name evidence="1" type="ORF">C7B46_20020</name>
</gene>
<proteinExistence type="predicted"/>
<dbReference type="AlphaFoldDB" id="A0A2T2WVT2"/>
<dbReference type="Proteomes" id="UP000242972">
    <property type="component" value="Unassembled WGS sequence"/>
</dbReference>
<sequence>MYKSAAMRSRRGLRYYVVTAEMDPARLSKIINDSCIDGVVHIHKPLITEVLGMNGRMKELVDLRDFVMNL</sequence>
<reference evidence="1 2" key="1">
    <citation type="journal article" date="2014" name="BMC Genomics">
        <title>Comparison of environmental and isolate Sulfobacillus genomes reveals diverse carbon, sulfur, nitrogen, and hydrogen metabolisms.</title>
        <authorList>
            <person name="Justice N.B."/>
            <person name="Norman A."/>
            <person name="Brown C.T."/>
            <person name="Singh A."/>
            <person name="Thomas B.C."/>
            <person name="Banfield J.F."/>
        </authorList>
    </citation>
    <scope>NUCLEOTIDE SEQUENCE [LARGE SCALE GENOMIC DNA]</scope>
    <source>
        <strain evidence="1">AMDSBA4</strain>
    </source>
</reference>
<dbReference type="EMBL" id="PXYW01000125">
    <property type="protein sequence ID" value="PSR26351.1"/>
    <property type="molecule type" value="Genomic_DNA"/>
</dbReference>
<evidence type="ECO:0000313" key="1">
    <source>
        <dbReference type="EMBL" id="PSR26351.1"/>
    </source>
</evidence>
<protein>
    <submittedName>
        <fullName evidence="1">Uncharacterized protein</fullName>
    </submittedName>
</protein>
<evidence type="ECO:0000313" key="2">
    <source>
        <dbReference type="Proteomes" id="UP000242972"/>
    </source>
</evidence>
<accession>A0A2T2WVT2</accession>
<name>A0A2T2WVT2_9FIRM</name>